<keyword evidence="1" id="KW-0812">Transmembrane</keyword>
<gene>
    <name evidence="2" type="ORF">DSM104635_03679</name>
</gene>
<evidence type="ECO:0000313" key="3">
    <source>
        <dbReference type="Proteomes" id="UP000431269"/>
    </source>
</evidence>
<dbReference type="EMBL" id="CP047045">
    <property type="protein sequence ID" value="QGZ96817.1"/>
    <property type="molecule type" value="Genomic_DNA"/>
</dbReference>
<accession>A0A6I6MVM6</accession>
<dbReference type="AlphaFoldDB" id="A0A6I6MVM6"/>
<keyword evidence="1" id="KW-0472">Membrane</keyword>
<organism evidence="2 3">
    <name type="scientific">Terricaulis silvestris</name>
    <dbReference type="NCBI Taxonomy" id="2686094"/>
    <lineage>
        <taxon>Bacteria</taxon>
        <taxon>Pseudomonadati</taxon>
        <taxon>Pseudomonadota</taxon>
        <taxon>Alphaproteobacteria</taxon>
        <taxon>Caulobacterales</taxon>
        <taxon>Caulobacteraceae</taxon>
        <taxon>Terricaulis</taxon>
    </lineage>
</organism>
<feature type="transmembrane region" description="Helical" evidence="1">
    <location>
        <begin position="50"/>
        <end position="73"/>
    </location>
</feature>
<reference evidence="3" key="1">
    <citation type="submission" date="2019-12" db="EMBL/GenBank/DDBJ databases">
        <title>Complete genome of Terracaulis silvestris 0127_4.</title>
        <authorList>
            <person name="Vieira S."/>
            <person name="Riedel T."/>
            <person name="Sproer C."/>
            <person name="Pascual J."/>
            <person name="Boedeker C."/>
            <person name="Overmann J."/>
        </authorList>
    </citation>
    <scope>NUCLEOTIDE SEQUENCE [LARGE SCALE GENOMIC DNA]</scope>
    <source>
        <strain evidence="3">0127_4</strain>
    </source>
</reference>
<protein>
    <submittedName>
        <fullName evidence="2">Uncharacterized protein</fullName>
    </submittedName>
</protein>
<evidence type="ECO:0000313" key="2">
    <source>
        <dbReference type="EMBL" id="QGZ96817.1"/>
    </source>
</evidence>
<feature type="transmembrane region" description="Helical" evidence="1">
    <location>
        <begin position="12"/>
        <end position="30"/>
    </location>
</feature>
<dbReference type="Proteomes" id="UP000431269">
    <property type="component" value="Chromosome"/>
</dbReference>
<keyword evidence="3" id="KW-1185">Reference proteome</keyword>
<evidence type="ECO:0000256" key="1">
    <source>
        <dbReference type="SAM" id="Phobius"/>
    </source>
</evidence>
<dbReference type="KEGG" id="tsv:DSM104635_03679"/>
<dbReference type="RefSeq" id="WP_158767585.1">
    <property type="nucleotide sequence ID" value="NZ_CP047045.1"/>
</dbReference>
<proteinExistence type="predicted"/>
<keyword evidence="1" id="KW-1133">Transmembrane helix</keyword>
<sequence length="74" mass="8405">MDIGELEPWQILLGLVVVLFGGIQTWWDFAEGRVQGPIGTFDRKTNPAGFWWIQIGRIVFVILAIVMIATSIFR</sequence>
<name>A0A6I6MVM6_9CAUL</name>